<dbReference type="EMBL" id="CP032332">
    <property type="protein sequence ID" value="QCO05490.1"/>
    <property type="molecule type" value="Genomic_DNA"/>
</dbReference>
<dbReference type="InterPro" id="IPR034178">
    <property type="entry name" value="IBD"/>
</dbReference>
<dbReference type="PANTHER" id="PTHR43831:SF1">
    <property type="entry name" value="ISOBUTYRYL-COA DEHYDROGENASE, MITOCHONDRIAL"/>
    <property type="match status" value="1"/>
</dbReference>
<dbReference type="GO" id="GO:0003995">
    <property type="term" value="F:acyl-CoA dehydrogenase activity"/>
    <property type="evidence" value="ECO:0007669"/>
    <property type="project" value="InterPro"/>
</dbReference>
<dbReference type="InterPro" id="IPR009100">
    <property type="entry name" value="AcylCoA_DH/oxidase_NM_dom_sf"/>
</dbReference>
<dbReference type="InterPro" id="IPR046373">
    <property type="entry name" value="Acyl-CoA_Oxase/DH_mid-dom_sf"/>
</dbReference>
<feature type="domain" description="Acyl-CoA dehydrogenase/oxidase N-terminal" evidence="12">
    <location>
        <begin position="6"/>
        <end position="117"/>
    </location>
</feature>
<dbReference type="Pfam" id="PF02770">
    <property type="entry name" value="Acyl-CoA_dh_M"/>
    <property type="match status" value="1"/>
</dbReference>
<dbReference type="Gene3D" id="2.40.110.10">
    <property type="entry name" value="Butyryl-CoA Dehydrogenase, subunit A, domain 2"/>
    <property type="match status" value="1"/>
</dbReference>
<dbReference type="PANTHER" id="PTHR43831">
    <property type="entry name" value="ISOBUTYRYL-COA DEHYDROGENASE"/>
    <property type="match status" value="1"/>
</dbReference>
<geneLocation type="plasmid" evidence="13">
    <name>p2</name>
</geneLocation>
<evidence type="ECO:0000256" key="1">
    <source>
        <dbReference type="ARBA" id="ARBA00001974"/>
    </source>
</evidence>
<dbReference type="Gene3D" id="1.10.540.10">
    <property type="entry name" value="Acyl-CoA dehydrogenase/oxidase, N-terminal domain"/>
    <property type="match status" value="1"/>
</dbReference>
<dbReference type="InterPro" id="IPR036250">
    <property type="entry name" value="AcylCo_DH-like_C"/>
</dbReference>
<dbReference type="InterPro" id="IPR037069">
    <property type="entry name" value="AcylCoA_DH/ox_N_sf"/>
</dbReference>
<keyword evidence="4" id="KW-0101">Branched-chain amino acid catabolism</keyword>
<sequence length="379" mass="41120">MDFALSEEQQAFRDTARDFAQQEMAPNAAHWDENSVFPVDTLRQAAALGFAGIYVGEEFGGSGLGRLDAALIFEELSAACPSTAAYISIHNMASWMIDRFGNAEQRERFLPKLTTMEQFASYCLTEPGAGSDAASLRTRAERDGDHYVLNGSKAFISGGGTSDVYVCMVRTGEPGPKGISCIVVEKGTPGLSFGKQEHKLGWKSQPTSAVIFENCRVPVANRIGEEGEGFRIAMKGLDGGRLNIAACSVGGARFCLEQAIAYTTERKQFGKPLNAFQALQFKLADMATELDAARLMLHRAAASLDAGSPEATAHCAMAKRFATDAGFQVVNEALQLHGGYGYIKEYPIERIFRDLRVHQILEGTNEIMRVIIARHLTGG</sequence>
<dbReference type="InterPro" id="IPR006091">
    <property type="entry name" value="Acyl-CoA_Oxase/DH_mid-dom"/>
</dbReference>
<dbReference type="FunFam" id="2.40.110.10:FF:000001">
    <property type="entry name" value="Acyl-CoA dehydrogenase, mitochondrial"/>
    <property type="match status" value="1"/>
</dbReference>
<dbReference type="InterPro" id="IPR052547">
    <property type="entry name" value="Mito_Isobutyryl-CoADH"/>
</dbReference>
<dbReference type="FunFam" id="1.20.140.10:FF:000001">
    <property type="entry name" value="Acyl-CoA dehydrogenase"/>
    <property type="match status" value="1"/>
</dbReference>
<reference evidence="13 14" key="1">
    <citation type="submission" date="2018-09" db="EMBL/GenBank/DDBJ databases">
        <title>Whole genome based analysis of evolution and adaptive divergence in Indian and Brazilian strains of Azospirillum brasilense.</title>
        <authorList>
            <person name="Singh C."/>
            <person name="Tripathi A.K."/>
        </authorList>
    </citation>
    <scope>NUCLEOTIDE SEQUENCE [LARGE SCALE GENOMIC DNA]</scope>
    <source>
        <strain evidence="13 14">MTCC4036</strain>
        <plasmid evidence="13 14">p2</plasmid>
    </source>
</reference>
<evidence type="ECO:0000256" key="4">
    <source>
        <dbReference type="ARBA" id="ARBA00022456"/>
    </source>
</evidence>
<dbReference type="PIRSF" id="PIRSF016578">
    <property type="entry name" value="HsaA"/>
    <property type="match status" value="1"/>
</dbReference>
<evidence type="ECO:0000256" key="8">
    <source>
        <dbReference type="PIRSR" id="PIRSR634178-1"/>
    </source>
</evidence>
<dbReference type="InterPro" id="IPR013786">
    <property type="entry name" value="AcylCoA_DH/ox_N"/>
</dbReference>
<dbReference type="PROSITE" id="PS00072">
    <property type="entry name" value="ACYL_COA_DH_1"/>
    <property type="match status" value="1"/>
</dbReference>
<accession>A0A4D8QBS8</accession>
<comment type="cofactor">
    <cofactor evidence="1 9">
        <name>FAD</name>
        <dbReference type="ChEBI" id="CHEBI:57692"/>
    </cofactor>
</comment>
<evidence type="ECO:0000256" key="5">
    <source>
        <dbReference type="ARBA" id="ARBA00022630"/>
    </source>
</evidence>
<evidence type="ECO:0000256" key="7">
    <source>
        <dbReference type="ARBA" id="ARBA00023002"/>
    </source>
</evidence>
<dbReference type="GO" id="GO:0050660">
    <property type="term" value="F:flavin adenine dinucleotide binding"/>
    <property type="evidence" value="ECO:0007669"/>
    <property type="project" value="InterPro"/>
</dbReference>
<comment type="pathway">
    <text evidence="2">Amino-acid degradation; L-valine degradation.</text>
</comment>
<dbReference type="AlphaFoldDB" id="A0A4D8QBS8"/>
<evidence type="ECO:0000259" key="12">
    <source>
        <dbReference type="Pfam" id="PF02771"/>
    </source>
</evidence>
<evidence type="ECO:0000259" key="11">
    <source>
        <dbReference type="Pfam" id="PF02770"/>
    </source>
</evidence>
<protein>
    <submittedName>
        <fullName evidence="13">Acyl-CoA dehydrogenase</fullName>
    </submittedName>
</protein>
<dbReference type="GO" id="GO:0006629">
    <property type="term" value="P:lipid metabolic process"/>
    <property type="evidence" value="ECO:0007669"/>
    <property type="project" value="InterPro"/>
</dbReference>
<keyword evidence="13" id="KW-0614">Plasmid</keyword>
<dbReference type="Pfam" id="PF02771">
    <property type="entry name" value="Acyl-CoA_dh_N"/>
    <property type="match status" value="1"/>
</dbReference>
<dbReference type="InterPro" id="IPR009075">
    <property type="entry name" value="AcylCo_DH/oxidase_C"/>
</dbReference>
<dbReference type="CDD" id="cd01162">
    <property type="entry name" value="IBD"/>
    <property type="match status" value="1"/>
</dbReference>
<evidence type="ECO:0000256" key="2">
    <source>
        <dbReference type="ARBA" id="ARBA00005109"/>
    </source>
</evidence>
<feature type="active site" description="Proton acceptor" evidence="8">
    <location>
        <position position="362"/>
    </location>
</feature>
<dbReference type="Proteomes" id="UP000298596">
    <property type="component" value="Plasmid p2"/>
</dbReference>
<organism evidence="13 14">
    <name type="scientific">Azospirillum brasilense</name>
    <dbReference type="NCBI Taxonomy" id="192"/>
    <lineage>
        <taxon>Bacteria</taxon>
        <taxon>Pseudomonadati</taxon>
        <taxon>Pseudomonadota</taxon>
        <taxon>Alphaproteobacteria</taxon>
        <taxon>Rhodospirillales</taxon>
        <taxon>Azospirillaceae</taxon>
        <taxon>Azospirillum</taxon>
    </lineage>
</organism>
<feature type="domain" description="Acyl-CoA dehydrogenase/oxidase C-terminal" evidence="10">
    <location>
        <begin position="227"/>
        <end position="376"/>
    </location>
</feature>
<gene>
    <name evidence="13" type="ORF">D3867_26495</name>
</gene>
<evidence type="ECO:0000313" key="14">
    <source>
        <dbReference type="Proteomes" id="UP000298596"/>
    </source>
</evidence>
<keyword evidence="7 9" id="KW-0560">Oxidoreductase</keyword>
<dbReference type="GO" id="GO:0009083">
    <property type="term" value="P:branched-chain amino acid catabolic process"/>
    <property type="evidence" value="ECO:0007669"/>
    <property type="project" value="UniProtKB-KW"/>
</dbReference>
<evidence type="ECO:0000256" key="3">
    <source>
        <dbReference type="ARBA" id="ARBA00009347"/>
    </source>
</evidence>
<evidence type="ECO:0000313" key="13">
    <source>
        <dbReference type="EMBL" id="QCO05490.1"/>
    </source>
</evidence>
<dbReference type="FunFam" id="1.10.540.10:FF:000002">
    <property type="entry name" value="Acyl-CoA dehydrogenase FadE19"/>
    <property type="match status" value="1"/>
</dbReference>
<name>A0A4D8QBS8_AZOBR</name>
<comment type="similarity">
    <text evidence="3 9">Belongs to the acyl-CoA dehydrogenase family.</text>
</comment>
<dbReference type="Gene3D" id="1.20.140.10">
    <property type="entry name" value="Butyryl-CoA Dehydrogenase, subunit A, domain 3"/>
    <property type="match status" value="1"/>
</dbReference>
<keyword evidence="6 9" id="KW-0274">FAD</keyword>
<dbReference type="InterPro" id="IPR006089">
    <property type="entry name" value="Acyl-CoA_DH_CS"/>
</dbReference>
<keyword evidence="5 9" id="KW-0285">Flavoprotein</keyword>
<dbReference type="SUPFAM" id="SSF47203">
    <property type="entry name" value="Acyl-CoA dehydrogenase C-terminal domain-like"/>
    <property type="match status" value="1"/>
</dbReference>
<dbReference type="SUPFAM" id="SSF56645">
    <property type="entry name" value="Acyl-CoA dehydrogenase NM domain-like"/>
    <property type="match status" value="1"/>
</dbReference>
<dbReference type="Pfam" id="PF00441">
    <property type="entry name" value="Acyl-CoA_dh_1"/>
    <property type="match status" value="1"/>
</dbReference>
<evidence type="ECO:0000256" key="6">
    <source>
        <dbReference type="ARBA" id="ARBA00022827"/>
    </source>
</evidence>
<dbReference type="PROSITE" id="PS00073">
    <property type="entry name" value="ACYL_COA_DH_2"/>
    <property type="match status" value="1"/>
</dbReference>
<proteinExistence type="inferred from homology"/>
<evidence type="ECO:0000256" key="9">
    <source>
        <dbReference type="RuleBase" id="RU362125"/>
    </source>
</evidence>
<evidence type="ECO:0000259" key="10">
    <source>
        <dbReference type="Pfam" id="PF00441"/>
    </source>
</evidence>
<feature type="domain" description="Acyl-CoA oxidase/dehydrogenase middle" evidence="11">
    <location>
        <begin position="122"/>
        <end position="215"/>
    </location>
</feature>